<keyword evidence="1" id="KW-0418">Kinase</keyword>
<dbReference type="AlphaFoldDB" id="A0A077RC18"/>
<dbReference type="EMBL" id="HG529702">
    <property type="protein sequence ID" value="CDI56877.1"/>
    <property type="molecule type" value="Genomic_DNA"/>
</dbReference>
<name>A0A077RC18_9BASI</name>
<organism evidence="1">
    <name type="scientific">Melanopsichium pennsylvanicum 4</name>
    <dbReference type="NCBI Taxonomy" id="1398559"/>
    <lineage>
        <taxon>Eukaryota</taxon>
        <taxon>Fungi</taxon>
        <taxon>Dikarya</taxon>
        <taxon>Basidiomycota</taxon>
        <taxon>Ustilaginomycotina</taxon>
        <taxon>Ustilaginomycetes</taxon>
        <taxon>Ustilaginales</taxon>
        <taxon>Ustilaginaceae</taxon>
        <taxon>Melanopsichium</taxon>
    </lineage>
</organism>
<evidence type="ECO:0000313" key="1">
    <source>
        <dbReference type="EMBL" id="CDI56877.1"/>
    </source>
</evidence>
<dbReference type="GO" id="GO:0016301">
    <property type="term" value="F:kinase activity"/>
    <property type="evidence" value="ECO:0007669"/>
    <property type="project" value="UniProtKB-KW"/>
</dbReference>
<sequence length="41" mass="4560">MSEEKIGQNYGEVRHAFDVQALNAYLEANVTAIATPVNYTM</sequence>
<reference evidence="1" key="1">
    <citation type="journal article" date="2014" name="Genome Biol. Evol.">
        <title>Gene Loss Rather Than Gene Gain Is Associated with a Host Jump from Monocots to Dicots in the Smut Fungus Melanopsichium pennsylvanicum.</title>
        <authorList>
            <person name="Sharma R."/>
            <person name="Mishra B."/>
            <person name="Runge F."/>
            <person name="Thines M."/>
        </authorList>
    </citation>
    <scope>NUCLEOTIDE SEQUENCE</scope>
    <source>
        <strain evidence="1">4</strain>
    </source>
</reference>
<keyword evidence="1" id="KW-0808">Transferase</keyword>
<proteinExistence type="predicted"/>
<accession>A0A077RC18</accession>
<protein>
    <submittedName>
        <fullName evidence="1">Kinase-like protein</fullName>
    </submittedName>
</protein>